<dbReference type="Proteomes" id="UP001497680">
    <property type="component" value="Unassembled WGS sequence"/>
</dbReference>
<accession>A0ACC0DK71</accession>
<comment type="caution">
    <text evidence="1">The sequence shown here is derived from an EMBL/GenBank/DDBJ whole genome shotgun (WGS) entry which is preliminary data.</text>
</comment>
<gene>
    <name evidence="1" type="ORF">F4821DRAFT_253134</name>
</gene>
<evidence type="ECO:0000313" key="1">
    <source>
        <dbReference type="EMBL" id="KAI6093157.1"/>
    </source>
</evidence>
<reference evidence="1 2" key="1">
    <citation type="journal article" date="2022" name="New Phytol.">
        <title>Ecological generalism drives hyperdiversity of secondary metabolite gene clusters in xylarialean endophytes.</title>
        <authorList>
            <person name="Franco M.E.E."/>
            <person name="Wisecaver J.H."/>
            <person name="Arnold A.E."/>
            <person name="Ju Y.M."/>
            <person name="Slot J.C."/>
            <person name="Ahrendt S."/>
            <person name="Moore L.P."/>
            <person name="Eastman K.E."/>
            <person name="Scott K."/>
            <person name="Konkel Z."/>
            <person name="Mondo S.J."/>
            <person name="Kuo A."/>
            <person name="Hayes R.D."/>
            <person name="Haridas S."/>
            <person name="Andreopoulos B."/>
            <person name="Riley R."/>
            <person name="LaButti K."/>
            <person name="Pangilinan J."/>
            <person name="Lipzen A."/>
            <person name="Amirebrahimi M."/>
            <person name="Yan J."/>
            <person name="Adam C."/>
            <person name="Keymanesh K."/>
            <person name="Ng V."/>
            <person name="Louie K."/>
            <person name="Northen T."/>
            <person name="Drula E."/>
            <person name="Henrissat B."/>
            <person name="Hsieh H.M."/>
            <person name="Youens-Clark K."/>
            <person name="Lutzoni F."/>
            <person name="Miadlikowska J."/>
            <person name="Eastwood D.C."/>
            <person name="Hamelin R.C."/>
            <person name="Grigoriev I.V."/>
            <person name="U'Ren J.M."/>
        </authorList>
    </citation>
    <scope>NUCLEOTIDE SEQUENCE [LARGE SCALE GENOMIC DNA]</scope>
    <source>
        <strain evidence="1 2">ER1909</strain>
    </source>
</reference>
<protein>
    <submittedName>
        <fullName evidence="1">Uncharacterized protein</fullName>
    </submittedName>
</protein>
<evidence type="ECO:0000313" key="2">
    <source>
        <dbReference type="Proteomes" id="UP001497680"/>
    </source>
</evidence>
<proteinExistence type="predicted"/>
<sequence>MSNLIPGQDGMLASSSLIERQDAAASYSSIPSSALSTGAIAGIAVGGAALLFAALAPLLIKLAKRQDQRRARASALSEGVMASHLESGQVIDTDGERPRRLRKKSLVSERATVIIDKEDDVGREESHSRRSSMQRTSPARTRAGSTFTGTESGRGSVETQGPVHVQKQRSSEKQRSPEKQRGYGLYEHRRTSSWIDEDAIHGPTTSPQRQKQKQKRQFSWLGHGLSRSLSRLSVKSGTTDRMGSPTLPYTETNGEQQNDTNVESPGERDARDNGSHNSGKYTLAPRLSQPQQQPAYASPQKQYVPMSLPNPGLGSNNLAKSPPDIIQNPRFRNRVSFQAAHQLAGGARLPAPISIPQMPAQRKPKLKHSTTDTDLTEILRMTAERLQDGHRSARRQTLMVDYRSGKHTNGAYHGGGNMHMTISYEPSSGEVSPVKSHKSAPATMAYAELEGSPSKPQSPQRQMQTPRHSRHISHVSAISMISEPDSLVASKRESVQEVRTALSSPSRNPRSTEPSPSPQGASHQGANQQARPYSIGSSMSSALSTLYSMEEASIRSPPMDDMNTINPSDTPRRAAGKKLSAFDIFNGHLQHPEGDGEISPRFRFEEDEEDDKPAPLQIRRGTLGRLTGTASLPASQPASPSKAAEPAMNRSSFPAYAMNGNDDPFTAVPTPQNPARLSKVFSPLPVALPRDDDDDDTEQQSSRRPAGARPMSQASKPIETPTPSPTRRRGAMQLPSPRTILNSPTPRDFFDRPASPVVSEAGLSSVYDSYTYSHSEAGAAAEEDDSDTTPTLGSSTTPPPAFTSSPGKGKHARINSNSSNKIPQPTMMVRGGSGRESRVSFRVPNYEQQPRLVSEGSVYSQDPAPSFTSRVTADTEDGDGFDEYEYDQVPPLQRAPTLKSSRSVRMSTAVAELRRMNSQISVLSEVSVASTATLPAMRGGGFSPERQGGGGKNYLSLGGGLLNSRSSSPEKLRAPPVQPVSPVRRSTVRRTRSRRGTVVYDTKMQKRDESAGSVPRGSPGKIKFGDIRHAGQLLTHATRSPHPDLSPAGVLFINTFIVIVIMPVFDATATSEQVVDAFASQVRGRTFVITGAGKPSIGSSMATTLARASPKHILIASRTASKVEPVLAAIREENPSVKATFVQVDLSDHDSVRRAAKEILEATGSKINVLLNSAGNMGLKEYTVDKQGVEMQLSANHLGHFLLTNLLAPGLVAAAKDDQERGARVVNLTSLGYLISPFRFDDYNFSGGKTYDLWTAYGQAKTANILFTWGLTKRLRDRGVTSCAAHPGSNLDTQLGSHLEMDDYNSIFETAKRNTGQDFVFDEPRFKTYEQIGATPLTAALDPDLPAKAPAYLQNNQTVKPAEHATDPELVEKLWKLSEKLVGQEFNY</sequence>
<keyword evidence="2" id="KW-1185">Reference proteome</keyword>
<organism evidence="1 2">
    <name type="scientific">Hypoxylon rubiginosum</name>
    <dbReference type="NCBI Taxonomy" id="110542"/>
    <lineage>
        <taxon>Eukaryota</taxon>
        <taxon>Fungi</taxon>
        <taxon>Dikarya</taxon>
        <taxon>Ascomycota</taxon>
        <taxon>Pezizomycotina</taxon>
        <taxon>Sordariomycetes</taxon>
        <taxon>Xylariomycetidae</taxon>
        <taxon>Xylariales</taxon>
        <taxon>Hypoxylaceae</taxon>
        <taxon>Hypoxylon</taxon>
    </lineage>
</organism>
<dbReference type="EMBL" id="MU394281">
    <property type="protein sequence ID" value="KAI6093157.1"/>
    <property type="molecule type" value="Genomic_DNA"/>
</dbReference>
<name>A0ACC0DK71_9PEZI</name>